<dbReference type="Proteomes" id="UP000198916">
    <property type="component" value="Unassembled WGS sequence"/>
</dbReference>
<gene>
    <name evidence="1" type="ORF">SAMN05421740_109147</name>
</gene>
<protein>
    <submittedName>
        <fullName evidence="1">Uncharacterized protein</fullName>
    </submittedName>
</protein>
<evidence type="ECO:0000313" key="1">
    <source>
        <dbReference type="EMBL" id="SEL75136.1"/>
    </source>
</evidence>
<dbReference type="RefSeq" id="WP_090608014.1">
    <property type="nucleotide sequence ID" value="NZ_FNZR01000009.1"/>
</dbReference>
<dbReference type="OrthoDB" id="5464618at2"/>
<dbReference type="STRING" id="332977.SAMN05421740_109147"/>
<accession>A0A1H7SSR6</accession>
<organism evidence="1 2">
    <name type="scientific">Parapedobacter koreensis</name>
    <dbReference type="NCBI Taxonomy" id="332977"/>
    <lineage>
        <taxon>Bacteria</taxon>
        <taxon>Pseudomonadati</taxon>
        <taxon>Bacteroidota</taxon>
        <taxon>Sphingobacteriia</taxon>
        <taxon>Sphingobacteriales</taxon>
        <taxon>Sphingobacteriaceae</taxon>
        <taxon>Parapedobacter</taxon>
    </lineage>
</organism>
<sequence>MYLRFYLDQLIHFLSANSRHGTHSPFLYHLVDEVIYAKRQTSEPRDPFKRLTARLIERVKPTQVYVLGDERLEGPLDFVIAESGDADWISLQIEGLWSALHPGSVVVLEGIHRNDGMKRLWRALKAEPEATVTVDLFHAGLVFFHQGQAKEDFKIRL</sequence>
<name>A0A1H7SSR6_9SPHI</name>
<dbReference type="EMBL" id="FNZR01000009">
    <property type="protein sequence ID" value="SEL75136.1"/>
    <property type="molecule type" value="Genomic_DNA"/>
</dbReference>
<keyword evidence="2" id="KW-1185">Reference proteome</keyword>
<evidence type="ECO:0000313" key="2">
    <source>
        <dbReference type="Proteomes" id="UP000198916"/>
    </source>
</evidence>
<dbReference type="AlphaFoldDB" id="A0A1H7SSR6"/>
<reference evidence="2" key="1">
    <citation type="submission" date="2016-10" db="EMBL/GenBank/DDBJ databases">
        <authorList>
            <person name="Varghese N."/>
            <person name="Submissions S."/>
        </authorList>
    </citation>
    <scope>NUCLEOTIDE SEQUENCE [LARGE SCALE GENOMIC DNA]</scope>
    <source>
        <strain evidence="2">Jip14</strain>
    </source>
</reference>
<proteinExistence type="predicted"/>